<keyword evidence="2" id="KW-0378">Hydrolase</keyword>
<dbReference type="EMBL" id="FUWV01000003">
    <property type="protein sequence ID" value="SJZ48059.1"/>
    <property type="molecule type" value="Genomic_DNA"/>
</dbReference>
<evidence type="ECO:0000259" key="3">
    <source>
        <dbReference type="Pfam" id="PF08797"/>
    </source>
</evidence>
<keyword evidence="1" id="KW-0479">Metal-binding</keyword>
<feature type="domain" description="HIRAN" evidence="3">
    <location>
        <begin position="8"/>
        <end position="64"/>
    </location>
</feature>
<dbReference type="GO" id="GO:0003676">
    <property type="term" value="F:nucleic acid binding"/>
    <property type="evidence" value="ECO:0007669"/>
    <property type="project" value="InterPro"/>
</dbReference>
<keyword evidence="5" id="KW-1185">Reference proteome</keyword>
<dbReference type="AlphaFoldDB" id="A0A1T4L039"/>
<proteinExistence type="predicted"/>
<gene>
    <name evidence="4" type="ORF">SAMN02745973_00760</name>
</gene>
<dbReference type="Proteomes" id="UP000196365">
    <property type="component" value="Unassembled WGS sequence"/>
</dbReference>
<dbReference type="GO" id="GO:0008270">
    <property type="term" value="F:zinc ion binding"/>
    <property type="evidence" value="ECO:0007669"/>
    <property type="project" value="InterPro"/>
</dbReference>
<evidence type="ECO:0000256" key="2">
    <source>
        <dbReference type="ARBA" id="ARBA00022801"/>
    </source>
</evidence>
<dbReference type="InterPro" id="IPR014905">
    <property type="entry name" value="HIRAN"/>
</dbReference>
<protein>
    <submittedName>
        <fullName evidence="4">HIRAN domain-containing protein</fullName>
    </submittedName>
</protein>
<dbReference type="Gene3D" id="3.30.70.2330">
    <property type="match status" value="1"/>
</dbReference>
<organism evidence="4 5">
    <name type="scientific">Garciella nitratireducens DSM 15102</name>
    <dbReference type="NCBI Taxonomy" id="1121911"/>
    <lineage>
        <taxon>Bacteria</taxon>
        <taxon>Bacillati</taxon>
        <taxon>Bacillota</taxon>
        <taxon>Clostridia</taxon>
        <taxon>Eubacteriales</taxon>
        <taxon>Eubacteriaceae</taxon>
        <taxon>Garciella</taxon>
    </lineage>
</organism>
<accession>A0A1T4L039</accession>
<name>A0A1T4L039_9FIRM</name>
<reference evidence="4 5" key="1">
    <citation type="submission" date="2017-02" db="EMBL/GenBank/DDBJ databases">
        <authorList>
            <person name="Peterson S.W."/>
        </authorList>
    </citation>
    <scope>NUCLEOTIDE SEQUENCE [LARGE SCALE GENOMIC DNA]</scope>
    <source>
        <strain evidence="4 5">DSM 15102</strain>
    </source>
</reference>
<dbReference type="RefSeq" id="WP_200810742.1">
    <property type="nucleotide sequence ID" value="NZ_FUWV01000003.1"/>
</dbReference>
<evidence type="ECO:0000313" key="5">
    <source>
        <dbReference type="Proteomes" id="UP000196365"/>
    </source>
</evidence>
<dbReference type="Pfam" id="PF08797">
    <property type="entry name" value="HIRAN"/>
    <property type="match status" value="1"/>
</dbReference>
<evidence type="ECO:0000313" key="4">
    <source>
        <dbReference type="EMBL" id="SJZ48059.1"/>
    </source>
</evidence>
<dbReference type="GO" id="GO:0016818">
    <property type="term" value="F:hydrolase activity, acting on acid anhydrides, in phosphorus-containing anhydrides"/>
    <property type="evidence" value="ECO:0007669"/>
    <property type="project" value="InterPro"/>
</dbReference>
<evidence type="ECO:0000256" key="1">
    <source>
        <dbReference type="ARBA" id="ARBA00022723"/>
    </source>
</evidence>
<sequence length="123" mass="13866">MGTIHKNYFLTITGLNHYYGMKPIEIGKILTLVKDKNNKYDEEAIAVLLPYIGTIGYVANSPNTVVKGTSSAGRIYDIFEEEAYAQVLFATKESAICVLILKEDLLNLMEDFLKEDLTNRKLN</sequence>